<protein>
    <submittedName>
        <fullName evidence="1">Uncharacterized protein</fullName>
    </submittedName>
</protein>
<accession>A0ACB9ZQM2</accession>
<keyword evidence="2" id="KW-1185">Reference proteome</keyword>
<proteinExistence type="predicted"/>
<sequence length="244" mass="28192">MVRAPCCEKMGLKKGPWTPEEDQILVSFIQKNGHGNWRALPKQAGLLRCGKSCRLRWTNYLRPDIKRGNFSKEEEETIIKLHEMLGNRWSAIAARLPGRTDNEIKNVWHTHLKKKLKNYNYKTPQEPKGHCSGDSTVAKSDSKTPKTEPVSPQDSCSDFSSVTNDNNHVLMIKNEEMESSDYFPQIDESFWSEENENSASEIHPRMVSDEEQVHQFQFPSIDDGMNFWYDLFIRAGDLPELPEF</sequence>
<dbReference type="Proteomes" id="UP001060085">
    <property type="component" value="Linkage Group LG08"/>
</dbReference>
<dbReference type="EMBL" id="CM044708">
    <property type="protein sequence ID" value="KAI5649561.1"/>
    <property type="molecule type" value="Genomic_DNA"/>
</dbReference>
<organism evidence="1 2">
    <name type="scientific">Catharanthus roseus</name>
    <name type="common">Madagascar periwinkle</name>
    <name type="synonym">Vinca rosea</name>
    <dbReference type="NCBI Taxonomy" id="4058"/>
    <lineage>
        <taxon>Eukaryota</taxon>
        <taxon>Viridiplantae</taxon>
        <taxon>Streptophyta</taxon>
        <taxon>Embryophyta</taxon>
        <taxon>Tracheophyta</taxon>
        <taxon>Spermatophyta</taxon>
        <taxon>Magnoliopsida</taxon>
        <taxon>eudicotyledons</taxon>
        <taxon>Gunneridae</taxon>
        <taxon>Pentapetalae</taxon>
        <taxon>asterids</taxon>
        <taxon>lamiids</taxon>
        <taxon>Gentianales</taxon>
        <taxon>Apocynaceae</taxon>
        <taxon>Rauvolfioideae</taxon>
        <taxon>Vinceae</taxon>
        <taxon>Catharanthinae</taxon>
        <taxon>Catharanthus</taxon>
    </lineage>
</organism>
<evidence type="ECO:0000313" key="1">
    <source>
        <dbReference type="EMBL" id="KAI5649561.1"/>
    </source>
</evidence>
<gene>
    <name evidence="1" type="ORF">M9H77_35566</name>
</gene>
<comment type="caution">
    <text evidence="1">The sequence shown here is derived from an EMBL/GenBank/DDBJ whole genome shotgun (WGS) entry which is preliminary data.</text>
</comment>
<name>A0ACB9ZQM2_CATRO</name>
<reference evidence="2" key="1">
    <citation type="journal article" date="2023" name="Nat. Plants">
        <title>Single-cell RNA sequencing provides a high-resolution roadmap for understanding the multicellular compartmentation of specialized metabolism.</title>
        <authorList>
            <person name="Sun S."/>
            <person name="Shen X."/>
            <person name="Li Y."/>
            <person name="Li Y."/>
            <person name="Wang S."/>
            <person name="Li R."/>
            <person name="Zhang H."/>
            <person name="Shen G."/>
            <person name="Guo B."/>
            <person name="Wei J."/>
            <person name="Xu J."/>
            <person name="St-Pierre B."/>
            <person name="Chen S."/>
            <person name="Sun C."/>
        </authorList>
    </citation>
    <scope>NUCLEOTIDE SEQUENCE [LARGE SCALE GENOMIC DNA]</scope>
</reference>
<evidence type="ECO:0000313" key="2">
    <source>
        <dbReference type="Proteomes" id="UP001060085"/>
    </source>
</evidence>